<accession>A0A1G8GGL8</accession>
<gene>
    <name evidence="1" type="ORF">SAMN04489796_105208</name>
</gene>
<keyword evidence="2" id="KW-1185">Reference proteome</keyword>
<dbReference type="AlphaFoldDB" id="A0A1G8GGL8"/>
<reference evidence="2" key="1">
    <citation type="submission" date="2016-10" db="EMBL/GenBank/DDBJ databases">
        <authorList>
            <person name="Varghese N."/>
            <person name="Submissions S."/>
        </authorList>
    </citation>
    <scope>NUCLEOTIDE SEQUENCE [LARGE SCALE GENOMIC DNA]</scope>
    <source>
        <strain evidence="2">DSM 15363</strain>
    </source>
</reference>
<organism evidence="1 2">
    <name type="scientific">Winogradskyella thalassocola</name>
    <dbReference type="NCBI Taxonomy" id="262004"/>
    <lineage>
        <taxon>Bacteria</taxon>
        <taxon>Pseudomonadati</taxon>
        <taxon>Bacteroidota</taxon>
        <taxon>Flavobacteriia</taxon>
        <taxon>Flavobacteriales</taxon>
        <taxon>Flavobacteriaceae</taxon>
        <taxon>Winogradskyella</taxon>
    </lineage>
</organism>
<protein>
    <submittedName>
        <fullName evidence="1">Uncharacterized protein</fullName>
    </submittedName>
</protein>
<evidence type="ECO:0000313" key="2">
    <source>
        <dbReference type="Proteomes" id="UP000199492"/>
    </source>
</evidence>
<dbReference type="EMBL" id="FNCZ01000005">
    <property type="protein sequence ID" value="SDH93538.1"/>
    <property type="molecule type" value="Genomic_DNA"/>
</dbReference>
<dbReference type="STRING" id="262004.SAMN04489796_105208"/>
<sequence length="41" mass="4716">MAICNCLSSKLRIAETVEFYDYKPLTNDIAEMKYCEAIPNI</sequence>
<evidence type="ECO:0000313" key="1">
    <source>
        <dbReference type="EMBL" id="SDH93538.1"/>
    </source>
</evidence>
<proteinExistence type="predicted"/>
<name>A0A1G8GGL8_9FLAO</name>
<dbReference type="Proteomes" id="UP000199492">
    <property type="component" value="Unassembled WGS sequence"/>
</dbReference>